<name>A0A448XQP4_9PLAT</name>
<protein>
    <submittedName>
        <fullName evidence="1">Uncharacterized protein</fullName>
    </submittedName>
</protein>
<gene>
    <name evidence="1" type="ORF">PXEA_LOCUS35925</name>
</gene>
<proteinExistence type="predicted"/>
<evidence type="ECO:0000313" key="1">
    <source>
        <dbReference type="EMBL" id="VEL42485.1"/>
    </source>
</evidence>
<organism evidence="1 2">
    <name type="scientific">Protopolystoma xenopodis</name>
    <dbReference type="NCBI Taxonomy" id="117903"/>
    <lineage>
        <taxon>Eukaryota</taxon>
        <taxon>Metazoa</taxon>
        <taxon>Spiralia</taxon>
        <taxon>Lophotrochozoa</taxon>
        <taxon>Platyhelminthes</taxon>
        <taxon>Monogenea</taxon>
        <taxon>Polyopisthocotylea</taxon>
        <taxon>Polystomatidea</taxon>
        <taxon>Polystomatidae</taxon>
        <taxon>Protopolystoma</taxon>
    </lineage>
</organism>
<dbReference type="AlphaFoldDB" id="A0A448XQP4"/>
<accession>A0A448XQP4</accession>
<keyword evidence="2" id="KW-1185">Reference proteome</keyword>
<comment type="caution">
    <text evidence="1">The sequence shown here is derived from an EMBL/GenBank/DDBJ whole genome shotgun (WGS) entry which is preliminary data.</text>
</comment>
<dbReference type="EMBL" id="CAAALY010274661">
    <property type="protein sequence ID" value="VEL42485.1"/>
    <property type="molecule type" value="Genomic_DNA"/>
</dbReference>
<sequence length="229" mass="26192">MASNQFRCSLKELLTNGNWESLPVSQISRVRSLYSRNAGLPVGLEIYTKGDQKQPVWVLRPVVPLYPANLSKQLAEEKGSHVSYLCSDKRIHLGYGEKGKEGEGMGWLYKVRRKGRLRETQRKKPLHSSLCRHPVPGRRWHGPHGMEAEHIPDTPSNWRAVAVANVVTVWIRCLQVAMAQYARAEENHPSPFLQGIVTKQEESARRIRDSCRHKVNLPPYSLETRLRTQ</sequence>
<dbReference type="Proteomes" id="UP000784294">
    <property type="component" value="Unassembled WGS sequence"/>
</dbReference>
<reference evidence="1" key="1">
    <citation type="submission" date="2018-11" db="EMBL/GenBank/DDBJ databases">
        <authorList>
            <consortium name="Pathogen Informatics"/>
        </authorList>
    </citation>
    <scope>NUCLEOTIDE SEQUENCE</scope>
</reference>
<evidence type="ECO:0000313" key="2">
    <source>
        <dbReference type="Proteomes" id="UP000784294"/>
    </source>
</evidence>